<feature type="domain" description="PPM-type phosphatase" evidence="2">
    <location>
        <begin position="229"/>
        <end position="444"/>
    </location>
</feature>
<reference evidence="3 4" key="1">
    <citation type="submission" date="2020-03" db="EMBL/GenBank/DDBJ databases">
        <title>Sequencing the genomes of 1000 actinobacteria strains.</title>
        <authorList>
            <person name="Klenk H.-P."/>
        </authorList>
    </citation>
    <scope>NUCLEOTIDE SEQUENCE [LARGE SCALE GENOMIC DNA]</scope>
    <source>
        <strain evidence="3 4">DSM 45685</strain>
    </source>
</reference>
<dbReference type="InterPro" id="IPR001932">
    <property type="entry name" value="PPM-type_phosphatase-like_dom"/>
</dbReference>
<dbReference type="PANTHER" id="PTHR43156:SF2">
    <property type="entry name" value="STAGE II SPORULATION PROTEIN E"/>
    <property type="match status" value="1"/>
</dbReference>
<keyword evidence="1" id="KW-0378">Hydrolase</keyword>
<gene>
    <name evidence="3" type="ORF">FHU38_001009</name>
</gene>
<evidence type="ECO:0000256" key="1">
    <source>
        <dbReference type="ARBA" id="ARBA00022801"/>
    </source>
</evidence>
<dbReference type="PANTHER" id="PTHR43156">
    <property type="entry name" value="STAGE II SPORULATION PROTEIN E-RELATED"/>
    <property type="match status" value="1"/>
</dbReference>
<dbReference type="GO" id="GO:0016791">
    <property type="term" value="F:phosphatase activity"/>
    <property type="evidence" value="ECO:0007669"/>
    <property type="project" value="TreeGrafter"/>
</dbReference>
<dbReference type="Gene3D" id="3.30.450.40">
    <property type="match status" value="2"/>
</dbReference>
<accession>A0A7X5UME6</accession>
<dbReference type="SUPFAM" id="SSF55781">
    <property type="entry name" value="GAF domain-like"/>
    <property type="match status" value="1"/>
</dbReference>
<sequence>MTKDAGAELGRLLRGRELPPGAWRAVEAELASAGELSEVLKALVDVINERDRELRWHQSELEQTNAGLLALHAEIDKQRQRTAFLDKVSRASATSLDRTHLLDEIAELLQSHGFADWICVWTALDHRLSCAADPGLEPDATTVAAVRSQRPECEGRHRVSVPLTVGPRVLGVFDLHRDSAEFTTDDISLAQGVANRAAAGLRNANEYEREHELAERLQRAMLPVLGPYRDLGLVARYLSATSGVHVGGDWYDAVQRADGTVVLTVGDVTGHGVDAAVVMGKLQNALRAYALEGHGPAVSLRLVHELLRGAETSLYATAVVVEIEPGTGVMRWASAGHPPPLLEDASGRIGYLEAAHAPMLGIHLLPGTSIPEHERKLSPGSAVVLYTDGLIERRNSDLDAGMARLVQAVRGCEQRELDHRAEYVLREMLGASDHDDDVCLLMCTWGQPAADESRPRLSYRDGHGREPV</sequence>
<evidence type="ECO:0000259" key="2">
    <source>
        <dbReference type="SMART" id="SM00331"/>
    </source>
</evidence>
<comment type="caution">
    <text evidence="3">The sequence shown here is derived from an EMBL/GenBank/DDBJ whole genome shotgun (WGS) entry which is preliminary data.</text>
</comment>
<protein>
    <submittedName>
        <fullName evidence="3">Serine phosphatase RsbU (Regulator of sigma subunit)</fullName>
    </submittedName>
</protein>
<evidence type="ECO:0000313" key="4">
    <source>
        <dbReference type="Proteomes" id="UP000545493"/>
    </source>
</evidence>
<dbReference type="RefSeq" id="WP_243852199.1">
    <property type="nucleotide sequence ID" value="NZ_JAAOYM010000001.1"/>
</dbReference>
<organism evidence="3 4">
    <name type="scientific">Saccharomonospora amisosensis</name>
    <dbReference type="NCBI Taxonomy" id="1128677"/>
    <lineage>
        <taxon>Bacteria</taxon>
        <taxon>Bacillati</taxon>
        <taxon>Actinomycetota</taxon>
        <taxon>Actinomycetes</taxon>
        <taxon>Pseudonocardiales</taxon>
        <taxon>Pseudonocardiaceae</taxon>
        <taxon>Saccharomonospora</taxon>
    </lineage>
</organism>
<dbReference type="Proteomes" id="UP000545493">
    <property type="component" value="Unassembled WGS sequence"/>
</dbReference>
<keyword evidence="4" id="KW-1185">Reference proteome</keyword>
<name>A0A7X5UME6_9PSEU</name>
<evidence type="ECO:0000313" key="3">
    <source>
        <dbReference type="EMBL" id="NIJ10665.1"/>
    </source>
</evidence>
<dbReference type="AlphaFoldDB" id="A0A7X5UME6"/>
<dbReference type="SUPFAM" id="SSF81606">
    <property type="entry name" value="PP2C-like"/>
    <property type="match status" value="1"/>
</dbReference>
<dbReference type="InterPro" id="IPR052016">
    <property type="entry name" value="Bact_Sigma-Reg"/>
</dbReference>
<dbReference type="Gene3D" id="3.60.40.10">
    <property type="entry name" value="PPM-type phosphatase domain"/>
    <property type="match status" value="1"/>
</dbReference>
<dbReference type="Pfam" id="PF07228">
    <property type="entry name" value="SpoIIE"/>
    <property type="match status" value="1"/>
</dbReference>
<dbReference type="EMBL" id="JAAOYM010000001">
    <property type="protein sequence ID" value="NIJ10665.1"/>
    <property type="molecule type" value="Genomic_DNA"/>
</dbReference>
<dbReference type="Pfam" id="PF13492">
    <property type="entry name" value="GAF_3"/>
    <property type="match status" value="1"/>
</dbReference>
<proteinExistence type="predicted"/>
<dbReference type="InterPro" id="IPR003018">
    <property type="entry name" value="GAF"/>
</dbReference>
<dbReference type="InterPro" id="IPR036457">
    <property type="entry name" value="PPM-type-like_dom_sf"/>
</dbReference>
<dbReference type="InterPro" id="IPR029016">
    <property type="entry name" value="GAF-like_dom_sf"/>
</dbReference>
<dbReference type="SMART" id="SM00331">
    <property type="entry name" value="PP2C_SIG"/>
    <property type="match status" value="1"/>
</dbReference>